<dbReference type="GeneID" id="41967025"/>
<proteinExistence type="predicted"/>
<dbReference type="AlphaFoldDB" id="A0A6P8AQT7"/>
<dbReference type="KEGG" id="pgri:PgNI_12165"/>
<sequence>METPNYRHYPSFTQIVRAITPCFNRVFCYFFKSTTTEYPKRLVRICRAASLFRDSVVTFFKNNQLAVEIGFRQISLSKSIYKEYSSVGLDAGIKNLDIRCTYGNAIFGKALLLEARGYQSVEETLFKFRFFTGISTLEKYIFVESELFLTISLRHEGKFKKAGERFFGLFNKVYPNNLKIFLIWNEIQYELGFISQATNFLVSEYLFFRFNPFSSGGKRYFLVIVNTYLIEILWEKYKNMTVNFRFFSAAELIFSNFRDLPCLNILTNYLLFAVFSGFGMINLMRLEWVAVLSYWEKAVNVAN</sequence>
<reference evidence="2" key="3">
    <citation type="submission" date="2025-08" db="UniProtKB">
        <authorList>
            <consortium name="RefSeq"/>
        </authorList>
    </citation>
    <scope>IDENTIFICATION</scope>
    <source>
        <strain evidence="2">NI907</strain>
    </source>
</reference>
<dbReference type="RefSeq" id="XP_030977268.1">
    <property type="nucleotide sequence ID" value="XM_031132120.1"/>
</dbReference>
<name>A0A6P8AQT7_PYRGI</name>
<evidence type="ECO:0000313" key="2">
    <source>
        <dbReference type="RefSeq" id="XP_030977268.1"/>
    </source>
</evidence>
<reference evidence="2" key="1">
    <citation type="journal article" date="2019" name="Mol. Biol. Evol.">
        <title>Blast fungal genomes show frequent chromosomal changes, gene gains and losses, and effector gene turnover.</title>
        <authorList>
            <person name="Gomez Luciano L.B."/>
            <person name="Jason Tsai I."/>
            <person name="Chuma I."/>
            <person name="Tosa Y."/>
            <person name="Chen Y.H."/>
            <person name="Li J.Y."/>
            <person name="Li M.Y."/>
            <person name="Jade Lu M.Y."/>
            <person name="Nakayashiki H."/>
            <person name="Li W.H."/>
        </authorList>
    </citation>
    <scope>NUCLEOTIDE SEQUENCE</scope>
    <source>
        <strain evidence="2">NI907</strain>
    </source>
</reference>
<protein>
    <submittedName>
        <fullName evidence="2">Uncharacterized protein</fullName>
    </submittedName>
</protein>
<evidence type="ECO:0000313" key="1">
    <source>
        <dbReference type="Proteomes" id="UP000515153"/>
    </source>
</evidence>
<reference evidence="2" key="2">
    <citation type="submission" date="2019-10" db="EMBL/GenBank/DDBJ databases">
        <authorList>
            <consortium name="NCBI Genome Project"/>
        </authorList>
    </citation>
    <scope>NUCLEOTIDE SEQUENCE</scope>
    <source>
        <strain evidence="2">NI907</strain>
    </source>
</reference>
<keyword evidence="1" id="KW-1185">Reference proteome</keyword>
<dbReference type="Proteomes" id="UP000515153">
    <property type="component" value="Unplaced"/>
</dbReference>
<organism evidence="1 2">
    <name type="scientific">Pyricularia grisea</name>
    <name type="common">Crabgrass-specific blast fungus</name>
    <name type="synonym">Magnaporthe grisea</name>
    <dbReference type="NCBI Taxonomy" id="148305"/>
    <lineage>
        <taxon>Eukaryota</taxon>
        <taxon>Fungi</taxon>
        <taxon>Dikarya</taxon>
        <taxon>Ascomycota</taxon>
        <taxon>Pezizomycotina</taxon>
        <taxon>Sordariomycetes</taxon>
        <taxon>Sordariomycetidae</taxon>
        <taxon>Magnaporthales</taxon>
        <taxon>Pyriculariaceae</taxon>
        <taxon>Pyricularia</taxon>
    </lineage>
</organism>
<accession>A0A6P8AQT7</accession>
<gene>
    <name evidence="2" type="ORF">PgNI_12165</name>
</gene>